<sequence>MQTGKKIKVLVVDDSIVFREVLSRGISSDPYIEVVAKAVDPFDARDKILEFHPNVMICDVEMPKMNGIEFIRRLIPQYPLPTVVVSTISESVFEAMRAGAVDFVTKPDVQSVKSVETFIKELILKIKIASIAKVPNRELNNISKGIINHKSSKVINKIKIIAIGASTGGTEAIYNVLKYLPRNTPGIVIVQHIPPIFSRMFSERLNNNSTSLKVKEAQTGDIVEMGSVLIAPGNKHMKLKKIDGKYKVECFSGERVNGHCPSVDLLFESVAKEIGRNAVGMILTGMGYDGAKGLLSMRKAGARTIGQNEKSSIVYGMPKVAYDIGAVEKQVSLENIPNLIYSLIKEG</sequence>
<dbReference type="GO" id="GO:0000156">
    <property type="term" value="F:phosphorelay response regulator activity"/>
    <property type="evidence" value="ECO:0007669"/>
    <property type="project" value="InterPro"/>
</dbReference>
<dbReference type="Gene3D" id="3.40.50.180">
    <property type="entry name" value="Methylesterase CheB, C-terminal domain"/>
    <property type="match status" value="1"/>
</dbReference>
<evidence type="ECO:0000256" key="2">
    <source>
        <dbReference type="ARBA" id="ARBA00022500"/>
    </source>
</evidence>
<dbReference type="InterPro" id="IPR035909">
    <property type="entry name" value="CheB_C"/>
</dbReference>
<dbReference type="PROSITE" id="PS50122">
    <property type="entry name" value="CHEB"/>
    <property type="match status" value="1"/>
</dbReference>
<dbReference type="SUPFAM" id="SSF52172">
    <property type="entry name" value="CheY-like"/>
    <property type="match status" value="1"/>
</dbReference>
<dbReference type="Gene3D" id="3.40.50.2300">
    <property type="match status" value="1"/>
</dbReference>
<comment type="function">
    <text evidence="6">Involved in chemotaxis. Part of a chemotaxis signal transduction system that modulates chemotaxis in response to various stimuli. Catalyzes the demethylation of specific methylglutamate residues introduced into the chemoreceptors (methyl-accepting chemotaxis proteins or MCP) by CheR. Also mediates the irreversible deamidation of specific glutamine residues to glutamic acid.</text>
</comment>
<name>A0A1L5FDW2_CLOKL</name>
<protein>
    <recommendedName>
        <fullName evidence="6">Protein-glutamate methylesterase/protein-glutamine glutaminase</fullName>
        <ecNumber evidence="6">3.1.1.61</ecNumber>
        <ecNumber evidence="6">3.5.1.44</ecNumber>
    </recommendedName>
</protein>
<comment type="catalytic activity">
    <reaction evidence="5 6">
        <text>[protein]-L-glutamate 5-O-methyl ester + H2O = L-glutamyl-[protein] + methanol + H(+)</text>
        <dbReference type="Rhea" id="RHEA:23236"/>
        <dbReference type="Rhea" id="RHEA-COMP:10208"/>
        <dbReference type="Rhea" id="RHEA-COMP:10311"/>
        <dbReference type="ChEBI" id="CHEBI:15377"/>
        <dbReference type="ChEBI" id="CHEBI:15378"/>
        <dbReference type="ChEBI" id="CHEBI:17790"/>
        <dbReference type="ChEBI" id="CHEBI:29973"/>
        <dbReference type="ChEBI" id="CHEBI:82795"/>
        <dbReference type="EC" id="3.1.1.61"/>
    </reaction>
</comment>
<dbReference type="CDD" id="cd17541">
    <property type="entry name" value="REC_CheB-like"/>
    <property type="match status" value="1"/>
</dbReference>
<dbReference type="InterPro" id="IPR008248">
    <property type="entry name" value="CheB-like"/>
</dbReference>
<evidence type="ECO:0000259" key="10">
    <source>
        <dbReference type="PROSITE" id="PS50122"/>
    </source>
</evidence>
<keyword evidence="2 6" id="KW-0145">Chemotaxis</keyword>
<comment type="catalytic activity">
    <reaction evidence="6">
        <text>L-glutaminyl-[protein] + H2O = L-glutamyl-[protein] + NH4(+)</text>
        <dbReference type="Rhea" id="RHEA:16441"/>
        <dbReference type="Rhea" id="RHEA-COMP:10207"/>
        <dbReference type="Rhea" id="RHEA-COMP:10208"/>
        <dbReference type="ChEBI" id="CHEBI:15377"/>
        <dbReference type="ChEBI" id="CHEBI:28938"/>
        <dbReference type="ChEBI" id="CHEBI:29973"/>
        <dbReference type="ChEBI" id="CHEBI:30011"/>
        <dbReference type="EC" id="3.5.1.44"/>
    </reaction>
</comment>
<dbReference type="EC" id="3.1.1.61" evidence="6"/>
<dbReference type="PIRSF" id="PIRSF000876">
    <property type="entry name" value="RR_chemtxs_CheB"/>
    <property type="match status" value="1"/>
</dbReference>
<comment type="function">
    <text evidence="4">May play the central regulatory role in sporulation. It may be an element of the effector pathway responsible for the activation of sporulation genes in response to nutritional stress. Spo0A may act in concert with spo0H (a sigma factor) to control the expression of some genes that are critical to the sporulation process.</text>
</comment>
<evidence type="ECO:0000256" key="7">
    <source>
        <dbReference type="PROSITE-ProRule" id="PRU00050"/>
    </source>
</evidence>
<feature type="modified residue" description="4-aspartylphosphate" evidence="6 8">
    <location>
        <position position="59"/>
    </location>
</feature>
<dbReference type="GO" id="GO:0008984">
    <property type="term" value="F:protein-glutamate methylesterase activity"/>
    <property type="evidence" value="ECO:0007669"/>
    <property type="project" value="UniProtKB-UniRule"/>
</dbReference>
<evidence type="ECO:0000313" key="12">
    <source>
        <dbReference type="Proteomes" id="UP000184604"/>
    </source>
</evidence>
<keyword evidence="1 6" id="KW-0963">Cytoplasm</keyword>
<comment type="subcellular location">
    <subcellularLocation>
        <location evidence="6">Cytoplasm</location>
    </subcellularLocation>
</comment>
<feature type="domain" description="CheB-type methylesterase" evidence="10">
    <location>
        <begin position="154"/>
        <end position="347"/>
    </location>
</feature>
<dbReference type="NCBIfam" id="NF001965">
    <property type="entry name" value="PRK00742.1"/>
    <property type="match status" value="1"/>
</dbReference>
<comment type="similarity">
    <text evidence="6">Belongs to the CheB family.</text>
</comment>
<reference evidence="11 12" key="1">
    <citation type="submission" date="2016-12" db="EMBL/GenBank/DDBJ databases">
        <title>Complete genome sequence of Clostridium kluyveri JZZ isolated from the pit mud of a Chinese flavor liquor-making factory.</title>
        <authorList>
            <person name="Wang Y."/>
        </authorList>
    </citation>
    <scope>NUCLEOTIDE SEQUENCE [LARGE SCALE GENOMIC DNA]</scope>
    <source>
        <strain evidence="11 12">JZZ</strain>
    </source>
</reference>
<dbReference type="Pfam" id="PF00072">
    <property type="entry name" value="Response_reg"/>
    <property type="match status" value="1"/>
</dbReference>
<keyword evidence="3 6" id="KW-0378">Hydrolase</keyword>
<dbReference type="AlphaFoldDB" id="A0A1L5FDW2"/>
<gene>
    <name evidence="6" type="primary">cheB</name>
    <name evidence="11" type="ORF">BS101_03720</name>
</gene>
<dbReference type="CDD" id="cd16432">
    <property type="entry name" value="CheB_Rec"/>
    <property type="match status" value="1"/>
</dbReference>
<feature type="domain" description="Response regulatory" evidence="9">
    <location>
        <begin position="8"/>
        <end position="121"/>
    </location>
</feature>
<feature type="active site" evidence="6 7">
    <location>
        <position position="289"/>
    </location>
</feature>
<dbReference type="Proteomes" id="UP000184604">
    <property type="component" value="Chromosome"/>
</dbReference>
<dbReference type="GO" id="GO:0050568">
    <property type="term" value="F:protein-glutamine glutaminase activity"/>
    <property type="evidence" value="ECO:0007669"/>
    <property type="project" value="UniProtKB-UniRule"/>
</dbReference>
<dbReference type="SMART" id="SM00448">
    <property type="entry name" value="REC"/>
    <property type="match status" value="1"/>
</dbReference>
<organism evidence="11 12">
    <name type="scientific">Clostridium kluyveri</name>
    <dbReference type="NCBI Taxonomy" id="1534"/>
    <lineage>
        <taxon>Bacteria</taxon>
        <taxon>Bacillati</taxon>
        <taxon>Bacillota</taxon>
        <taxon>Clostridia</taxon>
        <taxon>Eubacteriales</taxon>
        <taxon>Clostridiaceae</taxon>
        <taxon>Clostridium</taxon>
    </lineage>
</organism>
<dbReference type="Pfam" id="PF01339">
    <property type="entry name" value="CheB_methylest"/>
    <property type="match status" value="1"/>
</dbReference>
<dbReference type="HAMAP" id="MF_00099">
    <property type="entry name" value="CheB_chemtxs"/>
    <property type="match status" value="1"/>
</dbReference>
<evidence type="ECO:0000256" key="1">
    <source>
        <dbReference type="ARBA" id="ARBA00022490"/>
    </source>
</evidence>
<dbReference type="InterPro" id="IPR000673">
    <property type="entry name" value="Sig_transdc_resp-reg_Me-estase"/>
</dbReference>
<dbReference type="GO" id="GO:0006935">
    <property type="term" value="P:chemotaxis"/>
    <property type="evidence" value="ECO:0007669"/>
    <property type="project" value="UniProtKB-UniRule"/>
</dbReference>
<dbReference type="EC" id="3.5.1.44" evidence="6"/>
<evidence type="ECO:0000256" key="4">
    <source>
        <dbReference type="ARBA" id="ARBA00024867"/>
    </source>
</evidence>
<dbReference type="SUPFAM" id="SSF52738">
    <property type="entry name" value="Methylesterase CheB, C-terminal domain"/>
    <property type="match status" value="1"/>
</dbReference>
<accession>A0A1L5FDW2</accession>
<comment type="domain">
    <text evidence="6">Contains a C-terminal catalytic domain, and an N-terminal region which modulates catalytic activity.</text>
</comment>
<feature type="active site" evidence="6 7">
    <location>
        <position position="192"/>
    </location>
</feature>
<dbReference type="PANTHER" id="PTHR42872">
    <property type="entry name" value="PROTEIN-GLUTAMATE METHYLESTERASE/PROTEIN-GLUTAMINE GLUTAMINASE"/>
    <property type="match status" value="1"/>
</dbReference>
<dbReference type="NCBIfam" id="NF009206">
    <property type="entry name" value="PRK12555.1"/>
    <property type="match status" value="1"/>
</dbReference>
<feature type="active site" evidence="6 7">
    <location>
        <position position="166"/>
    </location>
</feature>
<evidence type="ECO:0000256" key="6">
    <source>
        <dbReference type="HAMAP-Rule" id="MF_00099"/>
    </source>
</evidence>
<dbReference type="PANTHER" id="PTHR42872:SF6">
    <property type="entry name" value="PROTEIN-GLUTAMATE METHYLESTERASE_PROTEIN-GLUTAMINE GLUTAMINASE"/>
    <property type="match status" value="1"/>
</dbReference>
<dbReference type="InterPro" id="IPR001789">
    <property type="entry name" value="Sig_transdc_resp-reg_receiver"/>
</dbReference>
<evidence type="ECO:0000256" key="8">
    <source>
        <dbReference type="PROSITE-ProRule" id="PRU00169"/>
    </source>
</evidence>
<dbReference type="OrthoDB" id="9793421at2"/>
<evidence type="ECO:0000259" key="9">
    <source>
        <dbReference type="PROSITE" id="PS50110"/>
    </source>
</evidence>
<dbReference type="InterPro" id="IPR011006">
    <property type="entry name" value="CheY-like_superfamily"/>
</dbReference>
<proteinExistence type="inferred from homology"/>
<dbReference type="GO" id="GO:0005737">
    <property type="term" value="C:cytoplasm"/>
    <property type="evidence" value="ECO:0007669"/>
    <property type="project" value="UniProtKB-SubCell"/>
</dbReference>
<evidence type="ECO:0000313" key="11">
    <source>
        <dbReference type="EMBL" id="APM41185.1"/>
    </source>
</evidence>
<evidence type="ECO:0000256" key="3">
    <source>
        <dbReference type="ARBA" id="ARBA00022801"/>
    </source>
</evidence>
<keyword evidence="6 8" id="KW-0597">Phosphoprotein</keyword>
<dbReference type="EMBL" id="CP018335">
    <property type="protein sequence ID" value="APM41185.1"/>
    <property type="molecule type" value="Genomic_DNA"/>
</dbReference>
<comment type="PTM">
    <text evidence="6">Phosphorylated by CheA. Phosphorylation of the N-terminal regulatory domain activates the methylesterase activity.</text>
</comment>
<dbReference type="PROSITE" id="PS50110">
    <property type="entry name" value="RESPONSE_REGULATORY"/>
    <property type="match status" value="1"/>
</dbReference>
<evidence type="ECO:0000256" key="5">
    <source>
        <dbReference type="ARBA" id="ARBA00048267"/>
    </source>
</evidence>